<evidence type="ECO:0000313" key="2">
    <source>
        <dbReference type="EMBL" id="MVN78940.1"/>
    </source>
</evidence>
<protein>
    <submittedName>
        <fullName evidence="2">Uncharacterized protein</fullName>
    </submittedName>
</protein>
<dbReference type="EMBL" id="WQKZ01000008">
    <property type="protein sequence ID" value="MVN78940.1"/>
    <property type="molecule type" value="Genomic_DNA"/>
</dbReference>
<dbReference type="AlphaFoldDB" id="A0A7K1TKJ7"/>
<feature type="region of interest" description="Disordered" evidence="1">
    <location>
        <begin position="285"/>
        <end position="306"/>
    </location>
</feature>
<dbReference type="SUPFAM" id="SSF46785">
    <property type="entry name" value="Winged helix' DNA-binding domain"/>
    <property type="match status" value="1"/>
</dbReference>
<keyword evidence="3" id="KW-1185">Reference proteome</keyword>
<organism evidence="2 3">
    <name type="scientific">Hymenobacter ginkgonis</name>
    <dbReference type="NCBI Taxonomy" id="2682976"/>
    <lineage>
        <taxon>Bacteria</taxon>
        <taxon>Pseudomonadati</taxon>
        <taxon>Bacteroidota</taxon>
        <taxon>Cytophagia</taxon>
        <taxon>Cytophagales</taxon>
        <taxon>Hymenobacteraceae</taxon>
        <taxon>Hymenobacter</taxon>
    </lineage>
</organism>
<dbReference type="Proteomes" id="UP000441336">
    <property type="component" value="Unassembled WGS sequence"/>
</dbReference>
<feature type="compositionally biased region" description="Basic and acidic residues" evidence="1">
    <location>
        <begin position="285"/>
        <end position="300"/>
    </location>
</feature>
<reference evidence="2 3" key="1">
    <citation type="submission" date="2019-12" db="EMBL/GenBank/DDBJ databases">
        <title>Hymenobacter sp. HMF4947 Genome sequencing and assembly.</title>
        <authorList>
            <person name="Kang H."/>
            <person name="Cha I."/>
            <person name="Kim H."/>
            <person name="Joh K."/>
        </authorList>
    </citation>
    <scope>NUCLEOTIDE SEQUENCE [LARGE SCALE GENOMIC DNA]</scope>
    <source>
        <strain evidence="2 3">HMF4947</strain>
    </source>
</reference>
<dbReference type="InterPro" id="IPR036390">
    <property type="entry name" value="WH_DNA-bd_sf"/>
</dbReference>
<sequence length="306" mass="33355">MNYIELINQFWQCDIEHSFNGSETRLYFYLLHTCNSLRWKNPFTHSDAHLAAVSGMSVNTLKTARNRLKQAGLIEFTPGSQGRGQSHKALYKLSIFDTIPDTLSANSLTVFPRTSDSIYKHKLNEEGKSASASALPSPVLTADLPAANQAATPKPAARPKKPKAPANANAEQVAALPLPHPGAEFAELWATFRAGPKQKAKAVSAFELMLKKLAKYPEGFAVAMLEMAIQGDWSGVENGGTAKAFTEWQAAQASRPAPARPSNRSPAFLEADPALNHDFLAEQAAREQHELDRQQAEWRGAHAVAA</sequence>
<comment type="caution">
    <text evidence="2">The sequence shown here is derived from an EMBL/GenBank/DDBJ whole genome shotgun (WGS) entry which is preliminary data.</text>
</comment>
<dbReference type="RefSeq" id="WP_157569574.1">
    <property type="nucleotide sequence ID" value="NZ_WQKZ01000008.1"/>
</dbReference>
<accession>A0A7K1TKJ7</accession>
<proteinExistence type="predicted"/>
<evidence type="ECO:0000256" key="1">
    <source>
        <dbReference type="SAM" id="MobiDB-lite"/>
    </source>
</evidence>
<name>A0A7K1TKJ7_9BACT</name>
<evidence type="ECO:0000313" key="3">
    <source>
        <dbReference type="Proteomes" id="UP000441336"/>
    </source>
</evidence>
<gene>
    <name evidence="2" type="ORF">GO988_21635</name>
</gene>